<dbReference type="EMBL" id="FNEZ01000002">
    <property type="protein sequence ID" value="SDJ62889.1"/>
    <property type="molecule type" value="Genomic_DNA"/>
</dbReference>
<proteinExistence type="predicted"/>
<keyword evidence="2" id="KW-1185">Reference proteome</keyword>
<name>A0A1G8VAB4_9FLAO</name>
<evidence type="ECO:0000313" key="1">
    <source>
        <dbReference type="EMBL" id="SDJ62889.1"/>
    </source>
</evidence>
<gene>
    <name evidence="1" type="ORF">SAMN04487935_1253</name>
</gene>
<organism evidence="1 2">
    <name type="scientific">Flavobacterium noncentrifugens</name>
    <dbReference type="NCBI Taxonomy" id="1128970"/>
    <lineage>
        <taxon>Bacteria</taxon>
        <taxon>Pseudomonadati</taxon>
        <taxon>Bacteroidota</taxon>
        <taxon>Flavobacteriia</taxon>
        <taxon>Flavobacteriales</taxon>
        <taxon>Flavobacteriaceae</taxon>
        <taxon>Flavobacterium</taxon>
    </lineage>
</organism>
<dbReference type="Proteomes" id="UP000199580">
    <property type="component" value="Unassembled WGS sequence"/>
</dbReference>
<evidence type="ECO:0000313" key="2">
    <source>
        <dbReference type="Proteomes" id="UP000199580"/>
    </source>
</evidence>
<reference evidence="1 2" key="1">
    <citation type="submission" date="2016-10" db="EMBL/GenBank/DDBJ databases">
        <authorList>
            <person name="de Groot N.N."/>
        </authorList>
    </citation>
    <scope>NUCLEOTIDE SEQUENCE [LARGE SCALE GENOMIC DNA]</scope>
    <source>
        <strain evidence="1 2">CGMCC 1.10076</strain>
    </source>
</reference>
<accession>A0A1G8VAB4</accession>
<sequence length="471" mass="54288">MIHAIYMKNNKIFILLPDGVGLRNFAFTNFYENAGSQGFDVSFWNNTPFDLSEMGFKEHKITHSKSHALTDLVKRARNQIDLNQNIKRSGDKVYDRYRFPLSYKGFKTALKSSFVRGLISVFDSEKGIATLRKRITFLERKTPYYTNCLETLRKENPAIVFCTNQRPLTAIAPIVAAQDLGIPTATFIFSWDNLPKAMMVIETDYYFVWSSHMKKELLYYYPYIADKQVFVTGTPQFEPHFDPSLLISRAEFFKTHGLDPETKYICFSGDDITTSPNDPQYLSDTATAIRKLNEKGHKLGIVFRRCPVDFSDRYDAVLESNKDIIASIAPAWEKMGTNWNTILPLKEDMALQINTIAHTEFVVNLGSSMVFDYVSFGKPCIYVNYEVLDSNFPKWTIEKIYKYVHFRSMPEKTAVVWVNDPSEFEAKIKNLLQHHDQHVKAAADWFKVINQHPVNLASERIIDSIKTIITT</sequence>
<dbReference type="STRING" id="1128970.SAMN04487935_1253"/>
<dbReference type="GO" id="GO:0016740">
    <property type="term" value="F:transferase activity"/>
    <property type="evidence" value="ECO:0007669"/>
    <property type="project" value="UniProtKB-KW"/>
</dbReference>
<dbReference type="SUPFAM" id="SSF53756">
    <property type="entry name" value="UDP-Glycosyltransferase/glycogen phosphorylase"/>
    <property type="match status" value="1"/>
</dbReference>
<dbReference type="AlphaFoldDB" id="A0A1G8VAB4"/>
<keyword evidence="1" id="KW-0808">Transferase</keyword>
<protein>
    <submittedName>
        <fullName evidence="1">UDP-N-acetylglucosamine:LPS N-acetylglucosamine transferase</fullName>
    </submittedName>
</protein>